<keyword evidence="1" id="KW-0732">Signal</keyword>
<dbReference type="Proteomes" id="UP000564677">
    <property type="component" value="Unassembled WGS sequence"/>
</dbReference>
<dbReference type="RefSeq" id="WP_167298869.1">
    <property type="nucleotide sequence ID" value="NZ_JAASQV010000001.1"/>
</dbReference>
<dbReference type="EMBL" id="JAASQV010000001">
    <property type="protein sequence ID" value="NIJ64535.1"/>
    <property type="molecule type" value="Genomic_DNA"/>
</dbReference>
<keyword evidence="3" id="KW-1185">Reference proteome</keyword>
<name>A0A7X5UYB6_9SPHN</name>
<accession>A0A7X5UYB6</accession>
<evidence type="ECO:0000256" key="1">
    <source>
        <dbReference type="SAM" id="SignalP"/>
    </source>
</evidence>
<comment type="caution">
    <text evidence="2">The sequence shown here is derived from an EMBL/GenBank/DDBJ whole genome shotgun (WGS) entry which is preliminary data.</text>
</comment>
<evidence type="ECO:0000313" key="2">
    <source>
        <dbReference type="EMBL" id="NIJ64535.1"/>
    </source>
</evidence>
<evidence type="ECO:0000313" key="3">
    <source>
        <dbReference type="Proteomes" id="UP000564677"/>
    </source>
</evidence>
<organism evidence="2 3">
    <name type="scientific">Sphingomonas leidyi</name>
    <dbReference type="NCBI Taxonomy" id="68569"/>
    <lineage>
        <taxon>Bacteria</taxon>
        <taxon>Pseudomonadati</taxon>
        <taxon>Pseudomonadota</taxon>
        <taxon>Alphaproteobacteria</taxon>
        <taxon>Sphingomonadales</taxon>
        <taxon>Sphingomonadaceae</taxon>
        <taxon>Sphingomonas</taxon>
    </lineage>
</organism>
<dbReference type="AlphaFoldDB" id="A0A7X5UYB6"/>
<gene>
    <name evidence="2" type="ORF">FHR20_001466</name>
</gene>
<sequence>MTKAMMMLAASAALVCGAGTAAAQSRGSQEDIAPGGFGNDVVAARRSTPAGEGPAVFGKCAVDADRAGATALLDAKIGSGESKNAAKKLADKKTNCGAMIGRDRSEEIVRGAIARQLYTETYAAAPAPLTSEPAPFQGSGDPSLVQYDLASCAVTRDPVAADALVRAAEGSAEERTAFPAVVAAVGRCTPNGAKIGFSKAQLRAGVAEGLWAYRKGMAAR</sequence>
<feature type="signal peptide" evidence="1">
    <location>
        <begin position="1"/>
        <end position="23"/>
    </location>
</feature>
<reference evidence="2 3" key="1">
    <citation type="submission" date="2020-03" db="EMBL/GenBank/DDBJ databases">
        <title>Genomic Encyclopedia of Type Strains, Phase IV (KMG-IV): sequencing the most valuable type-strain genomes for metagenomic binning, comparative biology and taxonomic classification.</title>
        <authorList>
            <person name="Goeker M."/>
        </authorList>
    </citation>
    <scope>NUCLEOTIDE SEQUENCE [LARGE SCALE GENOMIC DNA]</scope>
    <source>
        <strain evidence="2 3">DSM 4733</strain>
    </source>
</reference>
<proteinExistence type="predicted"/>
<feature type="chain" id="PRO_5030679762" evidence="1">
    <location>
        <begin position="24"/>
        <end position="220"/>
    </location>
</feature>
<protein>
    <submittedName>
        <fullName evidence="2">Uncharacterized protein</fullName>
    </submittedName>
</protein>